<accession>B4D8F7</accession>
<dbReference type="eggNOG" id="COG1716">
    <property type="taxonomic scope" value="Bacteria"/>
</dbReference>
<dbReference type="SUPFAM" id="SSF49879">
    <property type="entry name" value="SMAD/FHA domain"/>
    <property type="match status" value="1"/>
</dbReference>
<dbReference type="Gene3D" id="2.60.200.20">
    <property type="match status" value="1"/>
</dbReference>
<evidence type="ECO:0000259" key="1">
    <source>
        <dbReference type="PROSITE" id="PS50006"/>
    </source>
</evidence>
<dbReference type="InParanoid" id="B4D8F7"/>
<dbReference type="InterPro" id="IPR000253">
    <property type="entry name" value="FHA_dom"/>
</dbReference>
<name>B4D8F7_9BACT</name>
<evidence type="ECO:0000313" key="3">
    <source>
        <dbReference type="Proteomes" id="UP000005824"/>
    </source>
</evidence>
<comment type="caution">
    <text evidence="2">The sequence shown here is derived from an EMBL/GenBank/DDBJ whole genome shotgun (WGS) entry which is preliminary data.</text>
</comment>
<dbReference type="Pfam" id="PF00498">
    <property type="entry name" value="FHA"/>
    <property type="match status" value="1"/>
</dbReference>
<dbReference type="PROSITE" id="PS50006">
    <property type="entry name" value="FHA_DOMAIN"/>
    <property type="match status" value="1"/>
</dbReference>
<protein>
    <submittedName>
        <fullName evidence="2">FHA domain containing protein</fullName>
    </submittedName>
</protein>
<sequence length="95" mass="10669">MKILTIGRKGTDIVLEDAEKQISRLHAELTITDNGRYYLVDCGSSNGTAIKRNGAWKPVKQEYVSGDDEVRFGGYFSIQVSDLLRKAQEPVTRYS</sequence>
<proteinExistence type="predicted"/>
<dbReference type="EMBL" id="ABVL01000021">
    <property type="protein sequence ID" value="EDY17350.1"/>
    <property type="molecule type" value="Genomic_DNA"/>
</dbReference>
<dbReference type="SMART" id="SM00240">
    <property type="entry name" value="FHA"/>
    <property type="match status" value="1"/>
</dbReference>
<reference evidence="2 3" key="1">
    <citation type="journal article" date="2011" name="J. Bacteriol.">
        <title>Genome sequence of Chthoniobacter flavus Ellin428, an aerobic heterotrophic soil bacterium.</title>
        <authorList>
            <person name="Kant R."/>
            <person name="van Passel M.W."/>
            <person name="Palva A."/>
            <person name="Lucas S."/>
            <person name="Lapidus A."/>
            <person name="Glavina Del Rio T."/>
            <person name="Dalin E."/>
            <person name="Tice H."/>
            <person name="Bruce D."/>
            <person name="Goodwin L."/>
            <person name="Pitluck S."/>
            <person name="Larimer F.W."/>
            <person name="Land M.L."/>
            <person name="Hauser L."/>
            <person name="Sangwan P."/>
            <person name="de Vos W.M."/>
            <person name="Janssen P.H."/>
            <person name="Smidt H."/>
        </authorList>
    </citation>
    <scope>NUCLEOTIDE SEQUENCE [LARGE SCALE GENOMIC DNA]</scope>
    <source>
        <strain evidence="2 3">Ellin428</strain>
    </source>
</reference>
<dbReference type="RefSeq" id="WP_006982518.1">
    <property type="nucleotide sequence ID" value="NZ_ABVL01000021.1"/>
</dbReference>
<dbReference type="AlphaFoldDB" id="B4D8F7"/>
<dbReference type="Proteomes" id="UP000005824">
    <property type="component" value="Unassembled WGS sequence"/>
</dbReference>
<gene>
    <name evidence="2" type="ORF">CfE428DRAFT_5197</name>
</gene>
<feature type="domain" description="FHA" evidence="1">
    <location>
        <begin position="4"/>
        <end position="55"/>
    </location>
</feature>
<dbReference type="CDD" id="cd00060">
    <property type="entry name" value="FHA"/>
    <property type="match status" value="1"/>
</dbReference>
<dbReference type="STRING" id="497964.CfE428DRAFT_5197"/>
<evidence type="ECO:0000313" key="2">
    <source>
        <dbReference type="EMBL" id="EDY17350.1"/>
    </source>
</evidence>
<keyword evidence="3" id="KW-1185">Reference proteome</keyword>
<organism evidence="2 3">
    <name type="scientific">Chthoniobacter flavus Ellin428</name>
    <dbReference type="NCBI Taxonomy" id="497964"/>
    <lineage>
        <taxon>Bacteria</taxon>
        <taxon>Pseudomonadati</taxon>
        <taxon>Verrucomicrobiota</taxon>
        <taxon>Spartobacteria</taxon>
        <taxon>Chthoniobacterales</taxon>
        <taxon>Chthoniobacteraceae</taxon>
        <taxon>Chthoniobacter</taxon>
    </lineage>
</organism>
<dbReference type="InterPro" id="IPR008984">
    <property type="entry name" value="SMAD_FHA_dom_sf"/>
</dbReference>